<name>A0A178IJ90_9BACT</name>
<sequence>MKNLSLTKLIAILSVALATLATTPAHAAQIASPIILAQVPTQVKTGFQYGLGNPLYDRAHMRRH</sequence>
<feature type="signal peptide" evidence="1">
    <location>
        <begin position="1"/>
        <end position="27"/>
    </location>
</feature>
<proteinExistence type="predicted"/>
<dbReference type="EMBL" id="LRRQ01000076">
    <property type="protein sequence ID" value="OAM89963.1"/>
    <property type="molecule type" value="Genomic_DNA"/>
</dbReference>
<keyword evidence="3" id="KW-1185">Reference proteome</keyword>
<dbReference type="RefSeq" id="WP_068770421.1">
    <property type="nucleotide sequence ID" value="NZ_CP109796.1"/>
</dbReference>
<keyword evidence="1" id="KW-0732">Signal</keyword>
<gene>
    <name evidence="2" type="ORF">AW736_11705</name>
</gene>
<feature type="chain" id="PRO_5008089016" evidence="1">
    <location>
        <begin position="28"/>
        <end position="64"/>
    </location>
</feature>
<accession>A0A178IJ90</accession>
<evidence type="ECO:0000313" key="3">
    <source>
        <dbReference type="Proteomes" id="UP000078486"/>
    </source>
</evidence>
<dbReference type="Proteomes" id="UP000078486">
    <property type="component" value="Unassembled WGS sequence"/>
</dbReference>
<reference evidence="2 3" key="1">
    <citation type="submission" date="2016-01" db="EMBL/GenBank/DDBJ databases">
        <title>High potential of lignocellulose degradation of a new Verrucomicrobia species.</title>
        <authorList>
            <person name="Wang Y."/>
            <person name="Shi Y."/>
            <person name="Qiu Z."/>
            <person name="Liu S."/>
            <person name="Yang H."/>
        </authorList>
    </citation>
    <scope>NUCLEOTIDE SEQUENCE [LARGE SCALE GENOMIC DNA]</scope>
    <source>
        <strain evidence="2 3">TSB47</strain>
    </source>
</reference>
<dbReference type="AlphaFoldDB" id="A0A178IJ90"/>
<comment type="caution">
    <text evidence="2">The sequence shown here is derived from an EMBL/GenBank/DDBJ whole genome shotgun (WGS) entry which is preliminary data.</text>
</comment>
<evidence type="ECO:0000313" key="2">
    <source>
        <dbReference type="EMBL" id="OAM89963.1"/>
    </source>
</evidence>
<organism evidence="2 3">
    <name type="scientific">Termitidicoccus mucosus</name>
    <dbReference type="NCBI Taxonomy" id="1184151"/>
    <lineage>
        <taxon>Bacteria</taxon>
        <taxon>Pseudomonadati</taxon>
        <taxon>Verrucomicrobiota</taxon>
        <taxon>Opitutia</taxon>
        <taxon>Opitutales</taxon>
        <taxon>Opitutaceae</taxon>
        <taxon>Termitidicoccus</taxon>
    </lineage>
</organism>
<evidence type="ECO:0000256" key="1">
    <source>
        <dbReference type="SAM" id="SignalP"/>
    </source>
</evidence>
<protein>
    <submittedName>
        <fullName evidence="2">Uncharacterized protein</fullName>
    </submittedName>
</protein>